<keyword evidence="2 4" id="KW-0560">Oxidoreductase</keyword>
<dbReference type="InterPro" id="IPR000835">
    <property type="entry name" value="HTH_MarR-typ"/>
</dbReference>
<dbReference type="InParanoid" id="A0A7X0JVB1"/>
<dbReference type="EC" id="1.5.1.-" evidence="4"/>
<reference evidence="4 5" key="1">
    <citation type="submission" date="2020-08" db="EMBL/GenBank/DDBJ databases">
        <title>Genomic Encyclopedia of Type Strains, Phase IV (KMG-IV): sequencing the most valuable type-strain genomes for metagenomic binning, comparative biology and taxonomic classification.</title>
        <authorList>
            <person name="Goeker M."/>
        </authorList>
    </citation>
    <scope>NUCLEOTIDE SEQUENCE [LARGE SCALE GENOMIC DNA]</scope>
    <source>
        <strain evidence="4 5">DSM 22368</strain>
    </source>
</reference>
<keyword evidence="4" id="KW-0503">Monooxygenase</keyword>
<proteinExistence type="inferred from homology"/>
<dbReference type="GO" id="GO:0004497">
    <property type="term" value="F:monooxygenase activity"/>
    <property type="evidence" value="ECO:0007669"/>
    <property type="project" value="UniProtKB-KW"/>
</dbReference>
<keyword evidence="5" id="KW-1185">Reference proteome</keyword>
<comment type="similarity">
    <text evidence="1">Belongs to the non-flavoprotein flavin reductase family.</text>
</comment>
<evidence type="ECO:0000313" key="5">
    <source>
        <dbReference type="Proteomes" id="UP000528457"/>
    </source>
</evidence>
<dbReference type="Proteomes" id="UP000528457">
    <property type="component" value="Unassembled WGS sequence"/>
</dbReference>
<dbReference type="GO" id="GO:0042602">
    <property type="term" value="F:riboflavin reductase (NADPH) activity"/>
    <property type="evidence" value="ECO:0007669"/>
    <property type="project" value="TreeGrafter"/>
</dbReference>
<comment type="caution">
    <text evidence="4">The sequence shown here is derived from an EMBL/GenBank/DDBJ whole genome shotgun (WGS) entry which is preliminary data.</text>
</comment>
<dbReference type="RefSeq" id="WP_166845950.1">
    <property type="nucleotide sequence ID" value="NZ_JAAONY010000002.1"/>
</dbReference>
<dbReference type="InterPro" id="IPR012349">
    <property type="entry name" value="Split_barrel_FMN-bd"/>
</dbReference>
<sequence length="321" mass="35619">MPSTAQENFTIDPMAFRQALGSFATGVTVVTAKSDSEESKNIYVGTTASSFNSVSLDPPLVLWSIDKRARSLPVYENAEYFAVNVLAADQVSLSNHFARQQDDKFAGIEFETGIGGAPLLKGCAARFQCRTCHVYEGGDHLIIVGEVLDFDTSGRKGLMFHSGRYVVSSFHPCNQDAREEADQSPAFVDDYLHYLVGKSFEHIMQKLKVVLREQGLDENEFRVLASLGGVSGCTLEELIHNSILSEDEVNEHLRHLETLGLLKREYTEEETRIHLSEAGEQRLEPMLKAAKSNEADALGVFTAEEARQLKTSLRKLIAWTV</sequence>
<dbReference type="InterPro" id="IPR036390">
    <property type="entry name" value="WH_DNA-bd_sf"/>
</dbReference>
<dbReference type="EMBL" id="JACHHT010000002">
    <property type="protein sequence ID" value="MBB6522398.1"/>
    <property type="molecule type" value="Genomic_DNA"/>
</dbReference>
<dbReference type="Gene3D" id="2.30.110.10">
    <property type="entry name" value="Electron Transport, Fmn-binding Protein, Chain A"/>
    <property type="match status" value="1"/>
</dbReference>
<evidence type="ECO:0000259" key="3">
    <source>
        <dbReference type="PROSITE" id="PS50995"/>
    </source>
</evidence>
<dbReference type="PANTHER" id="PTHR30466">
    <property type="entry name" value="FLAVIN REDUCTASE"/>
    <property type="match status" value="1"/>
</dbReference>
<dbReference type="InterPro" id="IPR036388">
    <property type="entry name" value="WH-like_DNA-bd_sf"/>
</dbReference>
<dbReference type="SMART" id="SM00347">
    <property type="entry name" value="HTH_MARR"/>
    <property type="match status" value="1"/>
</dbReference>
<dbReference type="Pfam" id="PF01613">
    <property type="entry name" value="Flavin_Reduct"/>
    <property type="match status" value="1"/>
</dbReference>
<evidence type="ECO:0000256" key="1">
    <source>
        <dbReference type="ARBA" id="ARBA00008898"/>
    </source>
</evidence>
<protein>
    <submittedName>
        <fullName evidence="4">3-hydroxy-9,10-secoandrosta-1,3,5(10)-triene-9, 17-dione monooxygenase reductase component</fullName>
        <ecNumber evidence="4">1.5.1.-</ecNumber>
    </submittedName>
</protein>
<dbReference type="AlphaFoldDB" id="A0A7X0JVB1"/>
<evidence type="ECO:0000313" key="4">
    <source>
        <dbReference type="EMBL" id="MBB6522398.1"/>
    </source>
</evidence>
<dbReference type="GO" id="GO:0010181">
    <property type="term" value="F:FMN binding"/>
    <property type="evidence" value="ECO:0007669"/>
    <property type="project" value="InterPro"/>
</dbReference>
<accession>A0A7X0JVB1</accession>
<dbReference type="InterPro" id="IPR002563">
    <property type="entry name" value="Flavin_Rdtase-like_dom"/>
</dbReference>
<gene>
    <name evidence="4" type="ORF">HNR48_002683</name>
</gene>
<organism evidence="4 5">
    <name type="scientific">Pseudoteredinibacter isoporae</name>
    <dbReference type="NCBI Taxonomy" id="570281"/>
    <lineage>
        <taxon>Bacteria</taxon>
        <taxon>Pseudomonadati</taxon>
        <taxon>Pseudomonadota</taxon>
        <taxon>Gammaproteobacteria</taxon>
        <taxon>Cellvibrionales</taxon>
        <taxon>Cellvibrionaceae</taxon>
        <taxon>Pseudoteredinibacter</taxon>
    </lineage>
</organism>
<dbReference type="PROSITE" id="PS50995">
    <property type="entry name" value="HTH_MARR_2"/>
    <property type="match status" value="1"/>
</dbReference>
<evidence type="ECO:0000256" key="2">
    <source>
        <dbReference type="ARBA" id="ARBA00023002"/>
    </source>
</evidence>
<feature type="domain" description="HTH marR-type" evidence="3">
    <location>
        <begin position="189"/>
        <end position="318"/>
    </location>
</feature>
<name>A0A7X0JVB1_9GAMM</name>
<dbReference type="SMART" id="SM00903">
    <property type="entry name" value="Flavin_Reduct"/>
    <property type="match status" value="1"/>
</dbReference>
<dbReference type="SUPFAM" id="SSF46785">
    <property type="entry name" value="Winged helix' DNA-binding domain"/>
    <property type="match status" value="1"/>
</dbReference>
<dbReference type="GO" id="GO:0003700">
    <property type="term" value="F:DNA-binding transcription factor activity"/>
    <property type="evidence" value="ECO:0007669"/>
    <property type="project" value="InterPro"/>
</dbReference>
<dbReference type="Gene3D" id="1.10.10.10">
    <property type="entry name" value="Winged helix-like DNA-binding domain superfamily/Winged helix DNA-binding domain"/>
    <property type="match status" value="1"/>
</dbReference>
<dbReference type="SUPFAM" id="SSF50475">
    <property type="entry name" value="FMN-binding split barrel"/>
    <property type="match status" value="1"/>
</dbReference>
<dbReference type="PANTHER" id="PTHR30466:SF11">
    <property type="entry name" value="FLAVIN-DEPENDENT MONOOXYGENASE, REDUCTASE SUBUNIT HSAB"/>
    <property type="match status" value="1"/>
</dbReference>
<dbReference type="InterPro" id="IPR050268">
    <property type="entry name" value="NADH-dep_flavin_reductase"/>
</dbReference>